<feature type="binding site" evidence="13">
    <location>
        <begin position="9"/>
        <end position="14"/>
    </location>
    <ligand>
        <name>NAD(+)</name>
        <dbReference type="ChEBI" id="CHEBI:57540"/>
    </ligand>
</feature>
<dbReference type="RefSeq" id="WP_096399262.1">
    <property type="nucleotide sequence ID" value="NZ_AP017368.1"/>
</dbReference>
<dbReference type="GO" id="GO:0050661">
    <property type="term" value="F:NADP binding"/>
    <property type="evidence" value="ECO:0007669"/>
    <property type="project" value="UniProtKB-UniRule"/>
</dbReference>
<dbReference type="GO" id="GO:0009089">
    <property type="term" value="P:lysine biosynthetic process via diaminopimelate"/>
    <property type="evidence" value="ECO:0007669"/>
    <property type="project" value="UniProtKB-UniRule"/>
</dbReference>
<gene>
    <name evidence="13 16" type="primary">dapB</name>
    <name evidence="16" type="ORF">RSDT_0213</name>
</gene>
<comment type="function">
    <text evidence="13">Catalyzes the conversion of 4-hydroxy-tetrahydrodipicolinate (HTPA) to tetrahydrodipicolinate.</text>
</comment>
<comment type="catalytic activity">
    <reaction evidence="12 13">
        <text>(S)-2,3,4,5-tetrahydrodipicolinate + NAD(+) + H2O = (2S,4S)-4-hydroxy-2,3,4,5-tetrahydrodipicolinate + NADH + H(+)</text>
        <dbReference type="Rhea" id="RHEA:35323"/>
        <dbReference type="ChEBI" id="CHEBI:15377"/>
        <dbReference type="ChEBI" id="CHEBI:15378"/>
        <dbReference type="ChEBI" id="CHEBI:16845"/>
        <dbReference type="ChEBI" id="CHEBI:57540"/>
        <dbReference type="ChEBI" id="CHEBI:57945"/>
        <dbReference type="ChEBI" id="CHEBI:67139"/>
        <dbReference type="EC" id="1.17.1.8"/>
    </reaction>
</comment>
<dbReference type="PANTHER" id="PTHR20836">
    <property type="entry name" value="DIHYDRODIPICOLINATE REDUCTASE"/>
    <property type="match status" value="1"/>
</dbReference>
<comment type="catalytic activity">
    <reaction evidence="11 13">
        <text>(S)-2,3,4,5-tetrahydrodipicolinate + NADP(+) + H2O = (2S,4S)-4-hydroxy-2,3,4,5-tetrahydrodipicolinate + NADPH + H(+)</text>
        <dbReference type="Rhea" id="RHEA:35331"/>
        <dbReference type="ChEBI" id="CHEBI:15377"/>
        <dbReference type="ChEBI" id="CHEBI:15378"/>
        <dbReference type="ChEBI" id="CHEBI:16845"/>
        <dbReference type="ChEBI" id="CHEBI:57783"/>
        <dbReference type="ChEBI" id="CHEBI:58349"/>
        <dbReference type="ChEBI" id="CHEBI:67139"/>
        <dbReference type="EC" id="1.17.1.8"/>
    </reaction>
</comment>
<comment type="subcellular location">
    <subcellularLocation>
        <location evidence="13">Cytoplasm</location>
    </subcellularLocation>
</comment>
<dbReference type="PANTHER" id="PTHR20836:SF0">
    <property type="entry name" value="4-HYDROXY-TETRAHYDRODIPICOLINATE REDUCTASE 1, CHLOROPLASTIC-RELATED"/>
    <property type="match status" value="1"/>
</dbReference>
<dbReference type="EC" id="1.17.1.8" evidence="10 13"/>
<feature type="active site" description="Proton donor/acceptor" evidence="13">
    <location>
        <position position="149"/>
    </location>
</feature>
<dbReference type="KEGG" id="dtr:RSDT_0213"/>
<organism evidence="16 17">
    <name type="scientific">Candidatus Desulfovibrio trichonymphae</name>
    <dbReference type="NCBI Taxonomy" id="1725232"/>
    <lineage>
        <taxon>Bacteria</taxon>
        <taxon>Pseudomonadati</taxon>
        <taxon>Thermodesulfobacteriota</taxon>
        <taxon>Desulfovibrionia</taxon>
        <taxon>Desulfovibrionales</taxon>
        <taxon>Desulfovibrionaceae</taxon>
        <taxon>Desulfovibrio</taxon>
    </lineage>
</organism>
<keyword evidence="7 13" id="KW-0520">NAD</keyword>
<dbReference type="InterPro" id="IPR022663">
    <property type="entry name" value="DapB_C"/>
</dbReference>
<evidence type="ECO:0000256" key="3">
    <source>
        <dbReference type="ARBA" id="ARBA00022605"/>
    </source>
</evidence>
<dbReference type="Gene3D" id="3.30.360.10">
    <property type="entry name" value="Dihydrodipicolinate Reductase, domain 2"/>
    <property type="match status" value="1"/>
</dbReference>
<dbReference type="Proteomes" id="UP000242645">
    <property type="component" value="Chromosome"/>
</dbReference>
<dbReference type="Pfam" id="PF05173">
    <property type="entry name" value="DapB_C"/>
    <property type="match status" value="1"/>
</dbReference>
<feature type="active site" description="Proton donor" evidence="13">
    <location>
        <position position="153"/>
    </location>
</feature>
<dbReference type="NCBIfam" id="TIGR00036">
    <property type="entry name" value="dapB"/>
    <property type="match status" value="1"/>
</dbReference>
<evidence type="ECO:0000256" key="7">
    <source>
        <dbReference type="ARBA" id="ARBA00023027"/>
    </source>
</evidence>
<comment type="subunit">
    <text evidence="13">Homotetramer.</text>
</comment>
<feature type="binding site" evidence="13">
    <location>
        <position position="35"/>
    </location>
    <ligand>
        <name>NAD(+)</name>
        <dbReference type="ChEBI" id="CHEBI:57540"/>
    </ligand>
</feature>
<evidence type="ECO:0000256" key="13">
    <source>
        <dbReference type="HAMAP-Rule" id="MF_00102"/>
    </source>
</evidence>
<keyword evidence="5 13" id="KW-0220">Diaminopimelate biosynthesis</keyword>
<dbReference type="PROSITE" id="PS01298">
    <property type="entry name" value="DAPB"/>
    <property type="match status" value="1"/>
</dbReference>
<dbReference type="HAMAP" id="MF_00102">
    <property type="entry name" value="DapB"/>
    <property type="match status" value="1"/>
</dbReference>
<feature type="binding site" evidence="13">
    <location>
        <begin position="92"/>
        <end position="94"/>
    </location>
    <ligand>
        <name>NAD(+)</name>
        <dbReference type="ChEBI" id="CHEBI:57540"/>
    </ligand>
</feature>
<name>A0A1J1DSU4_9BACT</name>
<dbReference type="InterPro" id="IPR023940">
    <property type="entry name" value="DHDPR_bac"/>
</dbReference>
<evidence type="ECO:0000256" key="9">
    <source>
        <dbReference type="ARBA" id="ARBA00037922"/>
    </source>
</evidence>
<evidence type="ECO:0000256" key="5">
    <source>
        <dbReference type="ARBA" id="ARBA00022915"/>
    </source>
</evidence>
<dbReference type="EMBL" id="AP017368">
    <property type="protein sequence ID" value="BAV91725.1"/>
    <property type="molecule type" value="Genomic_DNA"/>
</dbReference>
<keyword evidence="2 13" id="KW-0963">Cytoplasm</keyword>
<dbReference type="UniPathway" id="UPA00034">
    <property type="reaction ID" value="UER00018"/>
</dbReference>
<dbReference type="SUPFAM" id="SSF51735">
    <property type="entry name" value="NAD(P)-binding Rossmann-fold domains"/>
    <property type="match status" value="1"/>
</dbReference>
<dbReference type="AlphaFoldDB" id="A0A1J1DSU4"/>
<dbReference type="GO" id="GO:0005829">
    <property type="term" value="C:cytosol"/>
    <property type="evidence" value="ECO:0007669"/>
    <property type="project" value="TreeGrafter"/>
</dbReference>
<evidence type="ECO:0000256" key="10">
    <source>
        <dbReference type="ARBA" id="ARBA00038983"/>
    </source>
</evidence>
<evidence type="ECO:0000256" key="4">
    <source>
        <dbReference type="ARBA" id="ARBA00022857"/>
    </source>
</evidence>
<dbReference type="PIRSF" id="PIRSF000161">
    <property type="entry name" value="DHPR"/>
    <property type="match status" value="1"/>
</dbReference>
<keyword evidence="17" id="KW-1185">Reference proteome</keyword>
<dbReference type="CDD" id="cd02274">
    <property type="entry name" value="DHDPR_N"/>
    <property type="match status" value="1"/>
</dbReference>
<sequence length="262" mass="27566">MSTAIVVVGADGRMGKTVGNLVTADLAYSLAGLVDRAEHLQALSCAGCPVDDNLEAVLPKAPGAVIVDFTAPSVSLQSARVAASTGHALVVGTTGFTDAQMGRLRKLAEKTPIFWSSNMSVGVNVLLKILPGLARTLGEGYDIELVELHHNRKKDAPSGTALTLGACLAQARGWDFGKARRVSRDGITGERPKAQIGVQAVRGGDVVGVHTIYFMGQGERIEVTHHAHSRENFAQGALRAAAWLAGRTAGKIYGMQDIFSQI</sequence>
<evidence type="ECO:0000256" key="1">
    <source>
        <dbReference type="ARBA" id="ARBA00006642"/>
    </source>
</evidence>
<dbReference type="FunFam" id="3.30.360.10:FF:000004">
    <property type="entry name" value="4-hydroxy-tetrahydrodipicolinate reductase"/>
    <property type="match status" value="1"/>
</dbReference>
<evidence type="ECO:0000313" key="17">
    <source>
        <dbReference type="Proteomes" id="UP000242645"/>
    </source>
</evidence>
<feature type="domain" description="Dihydrodipicolinate reductase C-terminal" evidence="15">
    <location>
        <begin position="122"/>
        <end position="258"/>
    </location>
</feature>
<dbReference type="InterPro" id="IPR022664">
    <property type="entry name" value="DapB_N_CS"/>
</dbReference>
<feature type="domain" description="Dihydrodipicolinate reductase N-terminal" evidence="14">
    <location>
        <begin position="4"/>
        <end position="119"/>
    </location>
</feature>
<evidence type="ECO:0000256" key="6">
    <source>
        <dbReference type="ARBA" id="ARBA00023002"/>
    </source>
</evidence>
<evidence type="ECO:0000256" key="12">
    <source>
        <dbReference type="ARBA" id="ARBA00049396"/>
    </source>
</evidence>
<dbReference type="GO" id="GO:0008839">
    <property type="term" value="F:4-hydroxy-tetrahydrodipicolinate reductase"/>
    <property type="evidence" value="ECO:0007669"/>
    <property type="project" value="UniProtKB-UniRule"/>
</dbReference>
<dbReference type="GO" id="GO:0016726">
    <property type="term" value="F:oxidoreductase activity, acting on CH or CH2 groups, NAD or NADP as acceptor"/>
    <property type="evidence" value="ECO:0007669"/>
    <property type="project" value="UniProtKB-UniRule"/>
</dbReference>
<evidence type="ECO:0000259" key="14">
    <source>
        <dbReference type="Pfam" id="PF01113"/>
    </source>
</evidence>
<keyword evidence="6 13" id="KW-0560">Oxidoreductase</keyword>
<dbReference type="OrthoDB" id="9790352at2"/>
<dbReference type="Pfam" id="PF01113">
    <property type="entry name" value="DapB_N"/>
    <property type="match status" value="1"/>
</dbReference>
<dbReference type="InterPro" id="IPR000846">
    <property type="entry name" value="DapB_N"/>
</dbReference>
<dbReference type="Gene3D" id="3.40.50.720">
    <property type="entry name" value="NAD(P)-binding Rossmann-like Domain"/>
    <property type="match status" value="1"/>
</dbReference>
<keyword evidence="3 13" id="KW-0028">Amino-acid biosynthesis</keyword>
<accession>A0A1J1DSU4</accession>
<feature type="binding site" evidence="13">
    <location>
        <position position="36"/>
    </location>
    <ligand>
        <name>NADP(+)</name>
        <dbReference type="ChEBI" id="CHEBI:58349"/>
    </ligand>
</feature>
<comment type="similarity">
    <text evidence="1 13">Belongs to the DapB family.</text>
</comment>
<evidence type="ECO:0000256" key="2">
    <source>
        <dbReference type="ARBA" id="ARBA00022490"/>
    </source>
</evidence>
<feature type="binding site" evidence="13">
    <location>
        <begin position="159"/>
        <end position="160"/>
    </location>
    <ligand>
        <name>(S)-2,3,4,5-tetrahydrodipicolinate</name>
        <dbReference type="ChEBI" id="CHEBI:16845"/>
    </ligand>
</feature>
<comment type="caution">
    <text evidence="13">Was originally thought to be a dihydrodipicolinate reductase (DHDPR), catalyzing the conversion of dihydrodipicolinate to tetrahydrodipicolinate. However, it was shown in E.coli that the substrate of the enzymatic reaction is not dihydrodipicolinate (DHDP) but in fact (2S,4S)-4-hydroxy-2,3,4,5-tetrahydrodipicolinic acid (HTPA), the product released by the DapA-catalyzed reaction.</text>
</comment>
<feature type="binding site" evidence="13">
    <location>
        <begin position="116"/>
        <end position="119"/>
    </location>
    <ligand>
        <name>NAD(+)</name>
        <dbReference type="ChEBI" id="CHEBI:57540"/>
    </ligand>
</feature>
<feature type="binding site" evidence="13">
    <location>
        <position position="150"/>
    </location>
    <ligand>
        <name>(S)-2,3,4,5-tetrahydrodipicolinate</name>
        <dbReference type="ChEBI" id="CHEBI:16845"/>
    </ligand>
</feature>
<dbReference type="SUPFAM" id="SSF55347">
    <property type="entry name" value="Glyceraldehyde-3-phosphate dehydrogenase-like, C-terminal domain"/>
    <property type="match status" value="1"/>
</dbReference>
<evidence type="ECO:0000313" key="16">
    <source>
        <dbReference type="EMBL" id="BAV91725.1"/>
    </source>
</evidence>
<keyword evidence="8 13" id="KW-0457">Lysine biosynthesis</keyword>
<comment type="pathway">
    <text evidence="9 13">Amino-acid biosynthesis; L-lysine biosynthesis via DAP pathway; (S)-tetrahydrodipicolinate from L-aspartate: step 4/4.</text>
</comment>
<evidence type="ECO:0000256" key="8">
    <source>
        <dbReference type="ARBA" id="ARBA00023154"/>
    </source>
</evidence>
<protein>
    <recommendedName>
        <fullName evidence="10 13">4-hydroxy-tetrahydrodipicolinate reductase</fullName>
        <shortName evidence="13">HTPA reductase</shortName>
        <ecNumber evidence="10 13">1.17.1.8</ecNumber>
    </recommendedName>
</protein>
<evidence type="ECO:0000259" key="15">
    <source>
        <dbReference type="Pfam" id="PF05173"/>
    </source>
</evidence>
<reference evidence="16 17" key="1">
    <citation type="journal article" date="2017" name="ISME J.">
        <title>Genome of 'Ca. Desulfovibrio trichonymphae', an H2-oxidizing bacterium in a tripartite symbiotic system within a protist cell in the termite gut.</title>
        <authorList>
            <person name="Kuwahara H."/>
            <person name="Yuki M."/>
            <person name="Izawa K."/>
            <person name="Ohkuma M."/>
            <person name="Hongoh Y."/>
        </authorList>
    </citation>
    <scope>NUCLEOTIDE SEQUENCE [LARGE SCALE GENOMIC DNA]</scope>
    <source>
        <strain evidence="16 17">Rs-N31</strain>
    </source>
</reference>
<keyword evidence="4 13" id="KW-0521">NADP</keyword>
<dbReference type="GO" id="GO:0051287">
    <property type="term" value="F:NAD binding"/>
    <property type="evidence" value="ECO:0007669"/>
    <property type="project" value="UniProtKB-UniRule"/>
</dbReference>
<dbReference type="GO" id="GO:0019877">
    <property type="term" value="P:diaminopimelate biosynthetic process"/>
    <property type="evidence" value="ECO:0007669"/>
    <property type="project" value="UniProtKB-UniRule"/>
</dbReference>
<dbReference type="InterPro" id="IPR036291">
    <property type="entry name" value="NAD(P)-bd_dom_sf"/>
</dbReference>
<evidence type="ECO:0000256" key="11">
    <source>
        <dbReference type="ARBA" id="ARBA00049080"/>
    </source>
</evidence>
<proteinExistence type="inferred from homology"/>